<keyword evidence="2" id="KW-1185">Reference proteome</keyword>
<proteinExistence type="predicted"/>
<reference evidence="1" key="1">
    <citation type="submission" date="2019-10" db="EMBL/GenBank/DDBJ databases">
        <authorList>
            <consortium name="DOE Joint Genome Institute"/>
            <person name="Kuo A."/>
            <person name="Miyauchi S."/>
            <person name="Kiss E."/>
            <person name="Drula E."/>
            <person name="Kohler A."/>
            <person name="Sanchez-Garcia M."/>
            <person name="Andreopoulos B."/>
            <person name="Barry K.W."/>
            <person name="Bonito G."/>
            <person name="Buee M."/>
            <person name="Carver A."/>
            <person name="Chen C."/>
            <person name="Cichocki N."/>
            <person name="Clum A."/>
            <person name="Culley D."/>
            <person name="Crous P.W."/>
            <person name="Fauchery L."/>
            <person name="Girlanda M."/>
            <person name="Hayes R."/>
            <person name="Keri Z."/>
            <person name="Labutti K."/>
            <person name="Lipzen A."/>
            <person name="Lombard V."/>
            <person name="Magnuson J."/>
            <person name="Maillard F."/>
            <person name="Morin E."/>
            <person name="Murat C."/>
            <person name="Nolan M."/>
            <person name="Ohm R."/>
            <person name="Pangilinan J."/>
            <person name="Pereira M."/>
            <person name="Perotto S."/>
            <person name="Peter M."/>
            <person name="Riley R."/>
            <person name="Sitrit Y."/>
            <person name="Stielow B."/>
            <person name="Szollosi G."/>
            <person name="Zifcakova L."/>
            <person name="Stursova M."/>
            <person name="Spatafora J.W."/>
            <person name="Tedersoo L."/>
            <person name="Vaario L.-M."/>
            <person name="Yamada A."/>
            <person name="Yan M."/>
            <person name="Wang P."/>
            <person name="Xu J."/>
            <person name="Bruns T."/>
            <person name="Baldrian P."/>
            <person name="Vilgalys R."/>
            <person name="Henrissat B."/>
            <person name="Grigoriev I.V."/>
            <person name="Hibbett D."/>
            <person name="Nagy L.G."/>
            <person name="Martin F.M."/>
        </authorList>
    </citation>
    <scope>NUCLEOTIDE SEQUENCE</scope>
    <source>
        <strain evidence="1">P2</strain>
    </source>
</reference>
<dbReference type="Proteomes" id="UP000886501">
    <property type="component" value="Unassembled WGS sequence"/>
</dbReference>
<gene>
    <name evidence="1" type="ORF">BDM02DRAFT_3025910</name>
</gene>
<protein>
    <submittedName>
        <fullName evidence="1">Uncharacterized protein</fullName>
    </submittedName>
</protein>
<sequence length="477" mass="50848">MSARNPRISPVMVPELLESFPAPPSFIPPSPRTPLMPNTPSTPSAFSPNLSNPPPTLPPTSPLPPLPAGPSPISEEETLLFLSSASRLKRLSRLSINSTSSRRDSTATTTSVISNGSANGGVPGLSPSMSGSSISSSSSSTSSSARIRTESLTSSHSLRSYPSTSSLSVVSASASHSFRLPTPAEKSPQGRLIPPMEISITEEDDGISTSADLTAVTLDFLCSDMDEENGLAQFPVPPQPVRKLKTSPPPSSFKSPPPVTASTRSQPFPNKEGGTPGGRTSPDIQTIISETPRPRRRKSSLLSNPSSREQSRSRAPSLKRQPQRSSAPSAILGQTSYSRPAMTRKLSLPDGRHEDTPGLEADEIDMDRLERELEGDGTESDSSLDLHTPFAHVMLRDGLISPRSKVIMALGTSTRPGSTISIELQRLREQRLACLRTSVIPSNAEQGIETVGSCAVVLVSLLDWGGVIVRTRIRHHL</sequence>
<dbReference type="EMBL" id="MU118058">
    <property type="protein sequence ID" value="KAF9646445.1"/>
    <property type="molecule type" value="Genomic_DNA"/>
</dbReference>
<name>A0ACB6Z9Q4_THEGA</name>
<evidence type="ECO:0000313" key="1">
    <source>
        <dbReference type="EMBL" id="KAF9646445.1"/>
    </source>
</evidence>
<comment type="caution">
    <text evidence="1">The sequence shown here is derived from an EMBL/GenBank/DDBJ whole genome shotgun (WGS) entry which is preliminary data.</text>
</comment>
<accession>A0ACB6Z9Q4</accession>
<organism evidence="1 2">
    <name type="scientific">Thelephora ganbajun</name>
    <name type="common">Ganba fungus</name>
    <dbReference type="NCBI Taxonomy" id="370292"/>
    <lineage>
        <taxon>Eukaryota</taxon>
        <taxon>Fungi</taxon>
        <taxon>Dikarya</taxon>
        <taxon>Basidiomycota</taxon>
        <taxon>Agaricomycotina</taxon>
        <taxon>Agaricomycetes</taxon>
        <taxon>Thelephorales</taxon>
        <taxon>Thelephoraceae</taxon>
        <taxon>Thelephora</taxon>
    </lineage>
</organism>
<reference evidence="1" key="2">
    <citation type="journal article" date="2020" name="Nat. Commun.">
        <title>Large-scale genome sequencing of mycorrhizal fungi provides insights into the early evolution of symbiotic traits.</title>
        <authorList>
            <person name="Miyauchi S."/>
            <person name="Kiss E."/>
            <person name="Kuo A."/>
            <person name="Drula E."/>
            <person name="Kohler A."/>
            <person name="Sanchez-Garcia M."/>
            <person name="Morin E."/>
            <person name="Andreopoulos B."/>
            <person name="Barry K.W."/>
            <person name="Bonito G."/>
            <person name="Buee M."/>
            <person name="Carver A."/>
            <person name="Chen C."/>
            <person name="Cichocki N."/>
            <person name="Clum A."/>
            <person name="Culley D."/>
            <person name="Crous P.W."/>
            <person name="Fauchery L."/>
            <person name="Girlanda M."/>
            <person name="Hayes R.D."/>
            <person name="Keri Z."/>
            <person name="LaButti K."/>
            <person name="Lipzen A."/>
            <person name="Lombard V."/>
            <person name="Magnuson J."/>
            <person name="Maillard F."/>
            <person name="Murat C."/>
            <person name="Nolan M."/>
            <person name="Ohm R.A."/>
            <person name="Pangilinan J."/>
            <person name="Pereira M.F."/>
            <person name="Perotto S."/>
            <person name="Peter M."/>
            <person name="Pfister S."/>
            <person name="Riley R."/>
            <person name="Sitrit Y."/>
            <person name="Stielow J.B."/>
            <person name="Szollosi G."/>
            <person name="Zifcakova L."/>
            <person name="Stursova M."/>
            <person name="Spatafora J.W."/>
            <person name="Tedersoo L."/>
            <person name="Vaario L.M."/>
            <person name="Yamada A."/>
            <person name="Yan M."/>
            <person name="Wang P."/>
            <person name="Xu J."/>
            <person name="Bruns T."/>
            <person name="Baldrian P."/>
            <person name="Vilgalys R."/>
            <person name="Dunand C."/>
            <person name="Henrissat B."/>
            <person name="Grigoriev I.V."/>
            <person name="Hibbett D."/>
            <person name="Nagy L.G."/>
            <person name="Martin F.M."/>
        </authorList>
    </citation>
    <scope>NUCLEOTIDE SEQUENCE</scope>
    <source>
        <strain evidence="1">P2</strain>
    </source>
</reference>
<evidence type="ECO:0000313" key="2">
    <source>
        <dbReference type="Proteomes" id="UP000886501"/>
    </source>
</evidence>